<dbReference type="EMBL" id="BONG01000070">
    <property type="protein sequence ID" value="GIF93672.1"/>
    <property type="molecule type" value="Genomic_DNA"/>
</dbReference>
<dbReference type="RefSeq" id="WP_191838610.1">
    <property type="nucleotide sequence ID" value="NZ_BAAALB010000005.1"/>
</dbReference>
<comment type="caution">
    <text evidence="1">The sequence shown here is derived from an EMBL/GenBank/DDBJ whole genome shotgun (WGS) entry which is preliminary data.</text>
</comment>
<dbReference type="Proteomes" id="UP000619293">
    <property type="component" value="Unassembled WGS sequence"/>
</dbReference>
<sequence length="225" mass="24701">MSKTEALLARAAADPHATAWDELYVTACHYGFPDMDEATLLPCLADIAARFEPSDRDNVLILAGQIATRLDETSWPLYAEPLTALQHLAAGWAMTPTDPPAFIYRLRAVMALDGDEVWGTELDRIGHGEIETDCPACGTSLFVVFGDHGCFATHEDYATRSDVEKAPLFPAEPTELDGAGRRLYSLSVQAGQHSVATTLMYLFGRATCTQCGTEFRVSEQVERRR</sequence>
<accession>A0A8J3NV63</accession>
<organism evidence="1 2">
    <name type="scientific">Catellatospora chokoriensis</name>
    <dbReference type="NCBI Taxonomy" id="310353"/>
    <lineage>
        <taxon>Bacteria</taxon>
        <taxon>Bacillati</taxon>
        <taxon>Actinomycetota</taxon>
        <taxon>Actinomycetes</taxon>
        <taxon>Micromonosporales</taxon>
        <taxon>Micromonosporaceae</taxon>
        <taxon>Catellatospora</taxon>
    </lineage>
</organism>
<keyword evidence="2" id="KW-1185">Reference proteome</keyword>
<evidence type="ECO:0000313" key="2">
    <source>
        <dbReference type="Proteomes" id="UP000619293"/>
    </source>
</evidence>
<name>A0A8J3NV63_9ACTN</name>
<gene>
    <name evidence="1" type="ORF">Cch02nite_71160</name>
</gene>
<reference evidence="1 2" key="1">
    <citation type="submission" date="2021-01" db="EMBL/GenBank/DDBJ databases">
        <title>Whole genome shotgun sequence of Catellatospora chokoriensis NBRC 107358.</title>
        <authorList>
            <person name="Komaki H."/>
            <person name="Tamura T."/>
        </authorList>
    </citation>
    <scope>NUCLEOTIDE SEQUENCE [LARGE SCALE GENOMIC DNA]</scope>
    <source>
        <strain evidence="1 2">NBRC 107358</strain>
    </source>
</reference>
<proteinExistence type="predicted"/>
<evidence type="ECO:0000313" key="1">
    <source>
        <dbReference type="EMBL" id="GIF93672.1"/>
    </source>
</evidence>
<dbReference type="AlphaFoldDB" id="A0A8J3NV63"/>
<protein>
    <submittedName>
        <fullName evidence="1">Uncharacterized protein</fullName>
    </submittedName>
</protein>